<feature type="transmembrane region" description="Helical" evidence="11">
    <location>
        <begin position="6"/>
        <end position="31"/>
    </location>
</feature>
<dbReference type="CDD" id="cd00207">
    <property type="entry name" value="fer2"/>
    <property type="match status" value="1"/>
</dbReference>
<dbReference type="PROSITE" id="PS00197">
    <property type="entry name" value="2FE2S_FER_1"/>
    <property type="match status" value="1"/>
</dbReference>
<dbReference type="Gene3D" id="2.40.30.10">
    <property type="entry name" value="Translation factors"/>
    <property type="match status" value="1"/>
</dbReference>
<dbReference type="PROSITE" id="PS51384">
    <property type="entry name" value="FAD_FR"/>
    <property type="match status" value="1"/>
</dbReference>
<evidence type="ECO:0000259" key="13">
    <source>
        <dbReference type="PROSITE" id="PS51384"/>
    </source>
</evidence>
<dbReference type="SUPFAM" id="SSF63380">
    <property type="entry name" value="Riboflavin synthase domain-like"/>
    <property type="match status" value="1"/>
</dbReference>
<dbReference type="InterPro" id="IPR017938">
    <property type="entry name" value="Riboflavin_synthase-like_b-brl"/>
</dbReference>
<evidence type="ECO:0000256" key="11">
    <source>
        <dbReference type="SAM" id="Phobius"/>
    </source>
</evidence>
<feature type="transmembrane region" description="Helical" evidence="11">
    <location>
        <begin position="156"/>
        <end position="179"/>
    </location>
</feature>
<keyword evidence="10 11" id="KW-0472">Membrane</keyword>
<sequence>MLDPAIWWYVTRASAIIAWALMVISVTWGILLATRVMKPKDNPGWLLDLHRWLAGLAVVFTGIHMASLYIDEYAAFTFQDLFIPFHSQYQKIAWLGGWPIALGVICTYILIAVQATSLMMKKLPRKYWKAIHYSSYALVLLVSFHAGWSGTDVRAWAYRITALTLITLTTVALIVRILFPKSAKTLSATVEGRRPNQKAENLHKVLVDRVTPLADGILGFDFVLPDRSNLDPWVPGAHVTLHLPGDMKRQYSLCGDPADRSQYSIAVLESPQSRGGSRYVHNNLKSGMSIEVSGPHNHFELEASSEYLFIAGGIGITPIKAMIESLPSRRQWRLLYAGRSRTSMAYTNELEDMFGDRVIVHADDEQGGRPDLDALLAGFNGHVYVCGPEPLLDALISKVPVDRLHYERFSAVDRTDDAVIEAFEVVLSRSNKTISVGKDESLLDALNENGGALISSCGEGVCGTCEVRVLKGQPVHLDSVMSDEDKDAIGVMYPCVSRGTGSTLVLDI</sequence>
<evidence type="ECO:0000256" key="9">
    <source>
        <dbReference type="ARBA" id="ARBA00023014"/>
    </source>
</evidence>
<dbReference type="InterPro" id="IPR039261">
    <property type="entry name" value="FNR_nucleotide-bd"/>
</dbReference>
<keyword evidence="8" id="KW-0408">Iron</keyword>
<dbReference type="GO" id="GO:0016491">
    <property type="term" value="F:oxidoreductase activity"/>
    <property type="evidence" value="ECO:0007669"/>
    <property type="project" value="UniProtKB-KW"/>
</dbReference>
<evidence type="ECO:0000256" key="3">
    <source>
        <dbReference type="ARBA" id="ARBA00022692"/>
    </source>
</evidence>
<dbReference type="PANTHER" id="PTHR47354">
    <property type="entry name" value="NADH OXIDOREDUCTASE HCR"/>
    <property type="match status" value="1"/>
</dbReference>
<protein>
    <submittedName>
        <fullName evidence="14">Uncharacterized protein</fullName>
    </submittedName>
</protein>
<gene>
    <name evidence="14" type="ORF">GM51_21770</name>
</gene>
<evidence type="ECO:0000256" key="8">
    <source>
        <dbReference type="ARBA" id="ARBA00023004"/>
    </source>
</evidence>
<dbReference type="InterPro" id="IPR001041">
    <property type="entry name" value="2Fe-2S_ferredoxin-type"/>
</dbReference>
<dbReference type="Pfam" id="PF00111">
    <property type="entry name" value="Fer2"/>
    <property type="match status" value="1"/>
</dbReference>
<evidence type="ECO:0000256" key="4">
    <source>
        <dbReference type="ARBA" id="ARBA00022714"/>
    </source>
</evidence>
<dbReference type="InterPro" id="IPR017927">
    <property type="entry name" value="FAD-bd_FR_type"/>
</dbReference>
<dbReference type="GO" id="GO:0046872">
    <property type="term" value="F:metal ion binding"/>
    <property type="evidence" value="ECO:0007669"/>
    <property type="project" value="UniProtKB-KW"/>
</dbReference>
<dbReference type="PROSITE" id="PS51085">
    <property type="entry name" value="2FE2S_FER_2"/>
    <property type="match status" value="1"/>
</dbReference>
<dbReference type="InterPro" id="IPR013130">
    <property type="entry name" value="Fe3_Rdtase_TM_dom"/>
</dbReference>
<keyword evidence="4" id="KW-0001">2Fe-2S</keyword>
<keyword evidence="2" id="KW-0285">Flavoprotein</keyword>
<comment type="caution">
    <text evidence="14">The sequence shown here is derived from an EMBL/GenBank/DDBJ whole genome shotgun (WGS) entry which is preliminary data.</text>
</comment>
<dbReference type="PANTHER" id="PTHR47354:SF1">
    <property type="entry name" value="CARNITINE MONOOXYGENASE REDUCTASE SUBUNIT"/>
    <property type="match status" value="1"/>
</dbReference>
<dbReference type="PRINTS" id="PR00409">
    <property type="entry name" value="PHDIOXRDTASE"/>
</dbReference>
<evidence type="ECO:0000256" key="1">
    <source>
        <dbReference type="ARBA" id="ARBA00004141"/>
    </source>
</evidence>
<evidence type="ECO:0000256" key="5">
    <source>
        <dbReference type="ARBA" id="ARBA00022723"/>
    </source>
</evidence>
<feature type="domain" description="2Fe-2S ferredoxin-type" evidence="12">
    <location>
        <begin position="423"/>
        <end position="508"/>
    </location>
</feature>
<keyword evidence="7" id="KW-0560">Oxidoreductase</keyword>
<keyword evidence="6 11" id="KW-1133">Transmembrane helix</keyword>
<dbReference type="Pfam" id="PF00175">
    <property type="entry name" value="NAD_binding_1"/>
    <property type="match status" value="1"/>
</dbReference>
<organism evidence="14">
    <name type="scientific">freshwater metagenome</name>
    <dbReference type="NCBI Taxonomy" id="449393"/>
    <lineage>
        <taxon>unclassified sequences</taxon>
        <taxon>metagenomes</taxon>
        <taxon>ecological metagenomes</taxon>
    </lineage>
</organism>
<evidence type="ECO:0000313" key="14">
    <source>
        <dbReference type="EMBL" id="KGA12206.1"/>
    </source>
</evidence>
<evidence type="ECO:0000256" key="10">
    <source>
        <dbReference type="ARBA" id="ARBA00023136"/>
    </source>
</evidence>
<proteinExistence type="predicted"/>
<dbReference type="Gene3D" id="3.40.50.80">
    <property type="entry name" value="Nucleotide-binding domain of ferredoxin-NADP reductase (FNR) module"/>
    <property type="match status" value="1"/>
</dbReference>
<dbReference type="InterPro" id="IPR001433">
    <property type="entry name" value="OxRdtase_FAD/NAD-bd"/>
</dbReference>
<dbReference type="CDD" id="cd06185">
    <property type="entry name" value="PDR_like"/>
    <property type="match status" value="1"/>
</dbReference>
<dbReference type="Gene3D" id="3.10.20.30">
    <property type="match status" value="1"/>
</dbReference>
<comment type="subcellular location">
    <subcellularLocation>
        <location evidence="1">Membrane</location>
        <topology evidence="1">Multi-pass membrane protein</topology>
    </subcellularLocation>
</comment>
<feature type="transmembrane region" description="Helical" evidence="11">
    <location>
        <begin position="92"/>
        <end position="113"/>
    </location>
</feature>
<keyword evidence="9" id="KW-0411">Iron-sulfur</keyword>
<dbReference type="EMBL" id="JNSL01000221">
    <property type="protein sequence ID" value="KGA12206.1"/>
    <property type="molecule type" value="Genomic_DNA"/>
</dbReference>
<evidence type="ECO:0000259" key="12">
    <source>
        <dbReference type="PROSITE" id="PS51085"/>
    </source>
</evidence>
<feature type="domain" description="FAD-binding FR-type" evidence="13">
    <location>
        <begin position="200"/>
        <end position="302"/>
    </location>
</feature>
<evidence type="ECO:0000256" key="7">
    <source>
        <dbReference type="ARBA" id="ARBA00023002"/>
    </source>
</evidence>
<feature type="transmembrane region" description="Helical" evidence="11">
    <location>
        <begin position="133"/>
        <end position="150"/>
    </location>
</feature>
<dbReference type="InterPro" id="IPR006058">
    <property type="entry name" value="2Fe2S_fd_BS"/>
</dbReference>
<dbReference type="SUPFAM" id="SSF52343">
    <property type="entry name" value="Ferredoxin reductase-like, C-terminal NADP-linked domain"/>
    <property type="match status" value="1"/>
</dbReference>
<dbReference type="InterPro" id="IPR036010">
    <property type="entry name" value="2Fe-2S_ferredoxin-like_sf"/>
</dbReference>
<feature type="transmembrane region" description="Helical" evidence="11">
    <location>
        <begin position="52"/>
        <end position="70"/>
    </location>
</feature>
<dbReference type="AlphaFoldDB" id="A0A094QD25"/>
<reference evidence="14" key="1">
    <citation type="submission" date="2014-06" db="EMBL/GenBank/DDBJ databases">
        <title>Key roles for freshwater Actinobacteria revealed by deep metagenomic sequencing.</title>
        <authorList>
            <person name="Ghai R."/>
            <person name="Mizuno C.M."/>
            <person name="Picazo A."/>
            <person name="Camacho A."/>
            <person name="Rodriguez-Valera F."/>
        </authorList>
    </citation>
    <scope>NUCLEOTIDE SEQUENCE</scope>
</reference>
<dbReference type="SUPFAM" id="SSF54292">
    <property type="entry name" value="2Fe-2S ferredoxin-like"/>
    <property type="match status" value="1"/>
</dbReference>
<accession>A0A094QD25</accession>
<dbReference type="InterPro" id="IPR012675">
    <property type="entry name" value="Beta-grasp_dom_sf"/>
</dbReference>
<keyword evidence="5" id="KW-0479">Metal-binding</keyword>
<dbReference type="GO" id="GO:0051537">
    <property type="term" value="F:2 iron, 2 sulfur cluster binding"/>
    <property type="evidence" value="ECO:0007669"/>
    <property type="project" value="UniProtKB-KW"/>
</dbReference>
<evidence type="ECO:0000256" key="2">
    <source>
        <dbReference type="ARBA" id="ARBA00022630"/>
    </source>
</evidence>
<name>A0A094QD25_9ZZZZ</name>
<dbReference type="Pfam" id="PF01794">
    <property type="entry name" value="Ferric_reduct"/>
    <property type="match status" value="1"/>
</dbReference>
<evidence type="ECO:0000256" key="6">
    <source>
        <dbReference type="ARBA" id="ARBA00022989"/>
    </source>
</evidence>
<dbReference type="InterPro" id="IPR050415">
    <property type="entry name" value="MRET"/>
</dbReference>
<keyword evidence="3 11" id="KW-0812">Transmembrane</keyword>
<dbReference type="GO" id="GO:0016020">
    <property type="term" value="C:membrane"/>
    <property type="evidence" value="ECO:0007669"/>
    <property type="project" value="UniProtKB-SubCell"/>
</dbReference>